<keyword evidence="9" id="KW-0807">Transducer</keyword>
<dbReference type="EMBL" id="BLKM01004692">
    <property type="protein sequence ID" value="GFG32155.1"/>
    <property type="molecule type" value="Genomic_DNA"/>
</dbReference>
<evidence type="ECO:0000256" key="10">
    <source>
        <dbReference type="SAM" id="Phobius"/>
    </source>
</evidence>
<evidence type="ECO:0000256" key="8">
    <source>
        <dbReference type="ARBA" id="ARBA00023170"/>
    </source>
</evidence>
<evidence type="ECO:0000256" key="3">
    <source>
        <dbReference type="ARBA" id="ARBA00022606"/>
    </source>
</evidence>
<dbReference type="GO" id="GO:0005886">
    <property type="term" value="C:plasma membrane"/>
    <property type="evidence" value="ECO:0007669"/>
    <property type="project" value="UniProtKB-SubCell"/>
</dbReference>
<evidence type="ECO:0000256" key="7">
    <source>
        <dbReference type="ARBA" id="ARBA00023136"/>
    </source>
</evidence>
<evidence type="ECO:0000256" key="4">
    <source>
        <dbReference type="ARBA" id="ARBA00022692"/>
    </source>
</evidence>
<dbReference type="OrthoDB" id="8189294at2759"/>
<dbReference type="GO" id="GO:0004984">
    <property type="term" value="F:olfactory receptor activity"/>
    <property type="evidence" value="ECO:0007669"/>
    <property type="project" value="InterPro"/>
</dbReference>
<feature type="transmembrane region" description="Helical" evidence="10">
    <location>
        <begin position="99"/>
        <end position="120"/>
    </location>
</feature>
<evidence type="ECO:0000313" key="13">
    <source>
        <dbReference type="Proteomes" id="UP000502823"/>
    </source>
</evidence>
<keyword evidence="2" id="KW-1003">Cell membrane</keyword>
<evidence type="ECO:0000256" key="9">
    <source>
        <dbReference type="ARBA" id="ARBA00023224"/>
    </source>
</evidence>
<feature type="transmembrane region" description="Helical" evidence="10">
    <location>
        <begin position="162"/>
        <end position="186"/>
    </location>
</feature>
<reference evidence="12" key="1">
    <citation type="journal article" date="2020" name="J. Asia-Pac. Entomol.">
        <title>Draft genome sequence of the termite, Coptotermes formosanus: Genetic insights into the pyruvate dehydrogenase complex of the termite.</title>
        <authorList>
            <person name="Itakura S."/>
            <person name="Yosikawa Y."/>
            <person name="Togami Y."/>
            <person name="Umezawa K."/>
        </authorList>
    </citation>
    <scope>NUCLEOTIDE SEQUENCE</scope>
    <source>
        <tissue evidence="12">Head</tissue>
    </source>
</reference>
<dbReference type="EMBL" id="BLKM01011348">
    <property type="protein sequence ID" value="GFG32924.1"/>
    <property type="molecule type" value="Genomic_DNA"/>
</dbReference>
<evidence type="ECO:0000313" key="11">
    <source>
        <dbReference type="EMBL" id="GFG32155.1"/>
    </source>
</evidence>
<evidence type="ECO:0008006" key="14">
    <source>
        <dbReference type="Google" id="ProtNLM"/>
    </source>
</evidence>
<sequence>LKKRQLNDLLTLTGSCTWSTLPARDPDTGGLTMAGRIPMIQKLTWQSIVLIMVSHAVHQTHRLATRNDRPLVFNAWFPFDTTGSPVYELVYLSQTITTLWFTVTLTSFIGLYAMLVAMGCTQFQKLGAALQKTDLEGELRDCIQQHQHILRFLSELQDTYRLVLLGPFLLIACGMCVNTFSILLSWGNAMETLQALTLILALSCQLYVYCWFGNELTQQ</sequence>
<keyword evidence="6 10" id="KW-1133">Transmembrane helix</keyword>
<keyword evidence="8" id="KW-0675">Receptor</keyword>
<evidence type="ECO:0000256" key="6">
    <source>
        <dbReference type="ARBA" id="ARBA00022989"/>
    </source>
</evidence>
<reference evidence="13" key="2">
    <citation type="submission" date="2020-01" db="EMBL/GenBank/DDBJ databases">
        <title>Draft genome sequence of the Termite Coptotermes fromosanus.</title>
        <authorList>
            <person name="Itakura S."/>
            <person name="Yosikawa Y."/>
            <person name="Umezawa K."/>
        </authorList>
    </citation>
    <scope>NUCLEOTIDE SEQUENCE [LARGE SCALE GENOMIC DNA]</scope>
</reference>
<keyword evidence="3" id="KW-0716">Sensory transduction</keyword>
<evidence type="ECO:0000313" key="12">
    <source>
        <dbReference type="EMBL" id="GFG32924.1"/>
    </source>
</evidence>
<keyword evidence="13" id="KW-1185">Reference proteome</keyword>
<dbReference type="Proteomes" id="UP000502823">
    <property type="component" value="Unassembled WGS sequence"/>
</dbReference>
<dbReference type="GO" id="GO:0005549">
    <property type="term" value="F:odorant binding"/>
    <property type="evidence" value="ECO:0007669"/>
    <property type="project" value="InterPro"/>
</dbReference>
<protein>
    <recommendedName>
        <fullName evidence="14">Odorant receptor</fullName>
    </recommendedName>
</protein>
<accession>A0A6L2PKP0</accession>
<keyword evidence="4 10" id="KW-0812">Transmembrane</keyword>
<organism evidence="12 13">
    <name type="scientific">Coptotermes formosanus</name>
    <name type="common">Formosan subterranean termite</name>
    <dbReference type="NCBI Taxonomy" id="36987"/>
    <lineage>
        <taxon>Eukaryota</taxon>
        <taxon>Metazoa</taxon>
        <taxon>Ecdysozoa</taxon>
        <taxon>Arthropoda</taxon>
        <taxon>Hexapoda</taxon>
        <taxon>Insecta</taxon>
        <taxon>Pterygota</taxon>
        <taxon>Neoptera</taxon>
        <taxon>Polyneoptera</taxon>
        <taxon>Dictyoptera</taxon>
        <taxon>Blattodea</taxon>
        <taxon>Blattoidea</taxon>
        <taxon>Termitoidae</taxon>
        <taxon>Rhinotermitidae</taxon>
        <taxon>Coptotermes</taxon>
    </lineage>
</organism>
<dbReference type="PANTHER" id="PTHR21137">
    <property type="entry name" value="ODORANT RECEPTOR"/>
    <property type="match status" value="1"/>
</dbReference>
<feature type="non-terminal residue" evidence="12">
    <location>
        <position position="1"/>
    </location>
</feature>
<comment type="caution">
    <text evidence="12">The sequence shown here is derived from an EMBL/GenBank/DDBJ whole genome shotgun (WGS) entry which is preliminary data.</text>
</comment>
<dbReference type="InParanoid" id="A0A6L2PKP0"/>
<dbReference type="GO" id="GO:0007165">
    <property type="term" value="P:signal transduction"/>
    <property type="evidence" value="ECO:0007669"/>
    <property type="project" value="UniProtKB-KW"/>
</dbReference>
<gene>
    <name evidence="12" type="ORF">Cfor_06078</name>
    <name evidence="11" type="ORF">Cfor_06220</name>
</gene>
<dbReference type="FunCoup" id="A0A6L2PKP0">
    <property type="interactions" value="52"/>
</dbReference>
<keyword evidence="5" id="KW-0552">Olfaction</keyword>
<evidence type="ECO:0000256" key="2">
    <source>
        <dbReference type="ARBA" id="ARBA00022475"/>
    </source>
</evidence>
<dbReference type="InterPro" id="IPR004117">
    <property type="entry name" value="7tm6_olfct_rcpt"/>
</dbReference>
<comment type="subcellular location">
    <subcellularLocation>
        <location evidence="1">Cell membrane</location>
        <topology evidence="1">Multi-pass membrane protein</topology>
    </subcellularLocation>
</comment>
<dbReference type="AlphaFoldDB" id="A0A6L2PKP0"/>
<proteinExistence type="predicted"/>
<feature type="transmembrane region" description="Helical" evidence="10">
    <location>
        <begin position="192"/>
        <end position="212"/>
    </location>
</feature>
<feature type="non-terminal residue" evidence="12">
    <location>
        <position position="219"/>
    </location>
</feature>
<keyword evidence="7 10" id="KW-0472">Membrane</keyword>
<evidence type="ECO:0000256" key="5">
    <source>
        <dbReference type="ARBA" id="ARBA00022725"/>
    </source>
</evidence>
<dbReference type="Pfam" id="PF02949">
    <property type="entry name" value="7tm_6"/>
    <property type="match status" value="1"/>
</dbReference>
<evidence type="ECO:0000256" key="1">
    <source>
        <dbReference type="ARBA" id="ARBA00004651"/>
    </source>
</evidence>
<dbReference type="PANTHER" id="PTHR21137:SF35">
    <property type="entry name" value="ODORANT RECEPTOR 19A-RELATED"/>
    <property type="match status" value="1"/>
</dbReference>
<name>A0A6L2PKP0_COPFO</name>